<reference evidence="1" key="1">
    <citation type="journal article" date="2015" name="Nature">
        <title>Complex archaea that bridge the gap between prokaryotes and eukaryotes.</title>
        <authorList>
            <person name="Spang A."/>
            <person name="Saw J.H."/>
            <person name="Jorgensen S.L."/>
            <person name="Zaremba-Niedzwiedzka K."/>
            <person name="Martijn J."/>
            <person name="Lind A.E."/>
            <person name="van Eijk R."/>
            <person name="Schleper C."/>
            <person name="Guy L."/>
            <person name="Ettema T.J."/>
        </authorList>
    </citation>
    <scope>NUCLEOTIDE SEQUENCE</scope>
</reference>
<evidence type="ECO:0008006" key="2">
    <source>
        <dbReference type="Google" id="ProtNLM"/>
    </source>
</evidence>
<evidence type="ECO:0000313" key="1">
    <source>
        <dbReference type="EMBL" id="KKL05036.1"/>
    </source>
</evidence>
<comment type="caution">
    <text evidence="1">The sequence shown here is derived from an EMBL/GenBank/DDBJ whole genome shotgun (WGS) entry which is preliminary data.</text>
</comment>
<dbReference type="Pfam" id="PF12917">
    <property type="entry name" value="YfbR-like"/>
    <property type="match status" value="1"/>
</dbReference>
<dbReference type="SUPFAM" id="SSF109604">
    <property type="entry name" value="HD-domain/PDEase-like"/>
    <property type="match status" value="1"/>
</dbReference>
<dbReference type="Gene3D" id="1.10.3210.10">
    <property type="entry name" value="Hypothetical protein af1432"/>
    <property type="match status" value="1"/>
</dbReference>
<gene>
    <name evidence="1" type="ORF">LCGC14_2610080</name>
</gene>
<organism evidence="1">
    <name type="scientific">marine sediment metagenome</name>
    <dbReference type="NCBI Taxonomy" id="412755"/>
    <lineage>
        <taxon>unclassified sequences</taxon>
        <taxon>metagenomes</taxon>
        <taxon>ecological metagenomes</taxon>
    </lineage>
</organism>
<protein>
    <recommendedName>
        <fullName evidence="2">Phosphohydrolase</fullName>
    </recommendedName>
</protein>
<name>A0A0F9CH65_9ZZZZ</name>
<accession>A0A0F9CH65</accession>
<dbReference type="AlphaFoldDB" id="A0A0F9CH65"/>
<proteinExistence type="predicted"/>
<sequence>MTWFQTRSGQVFDFEDPSPDAINIEDIAHALSKQCRFNGHCTEFYSVAQHSCYVCDIITGSKAGQLTALLHDAAEAYTGDMVAPLKYMLPDFRRIEKRVESAVFEKFFSRESLMERLDAVDEIKRADLIMLATEKRDLMEPCWKEWEVLEGVEPLKDRIEGWSVETARREFMSRFRRLQ</sequence>
<dbReference type="EMBL" id="LAZR01044286">
    <property type="protein sequence ID" value="KKL05036.1"/>
    <property type="molecule type" value="Genomic_DNA"/>
</dbReference>